<dbReference type="InterPro" id="IPR025997">
    <property type="entry name" value="SBP_2_dom"/>
</dbReference>
<name>A0A096CVJ6_9FIRM</name>
<reference evidence="5 6" key="1">
    <citation type="submission" date="2013-12" db="EMBL/GenBank/DDBJ databases">
        <title>Draft genome sequence of Caloranaerobacter sp. H53214.</title>
        <authorList>
            <person name="Jiang L.J."/>
            <person name="Shao Z.Z."/>
            <person name="Long M.N."/>
        </authorList>
    </citation>
    <scope>NUCLEOTIDE SEQUENCE [LARGE SCALE GENOMIC DNA]</scope>
    <source>
        <strain evidence="5 6">H53214</strain>
    </source>
</reference>
<dbReference type="EMBL" id="AZTB01000022">
    <property type="protein sequence ID" value="KGG80534.1"/>
    <property type="molecule type" value="Genomic_DNA"/>
</dbReference>
<dbReference type="AlphaFoldDB" id="A0A096CVJ6"/>
<keyword evidence="2 3" id="KW-0732">Signal</keyword>
<dbReference type="PANTHER" id="PTHR30036">
    <property type="entry name" value="D-XYLOSE-BINDING PERIPLASMIC PROTEIN"/>
    <property type="match status" value="1"/>
</dbReference>
<feature type="chain" id="PRO_5039121084" description="Periplasmic binding protein domain-containing protein" evidence="3">
    <location>
        <begin position="25"/>
        <end position="363"/>
    </location>
</feature>
<comment type="subcellular location">
    <subcellularLocation>
        <location evidence="1">Cell envelope</location>
    </subcellularLocation>
</comment>
<dbReference type="InterPro" id="IPR028082">
    <property type="entry name" value="Peripla_BP_I"/>
</dbReference>
<dbReference type="GO" id="GO:0015753">
    <property type="term" value="P:D-xylose transmembrane transport"/>
    <property type="evidence" value="ECO:0007669"/>
    <property type="project" value="InterPro"/>
</dbReference>
<dbReference type="SUPFAM" id="SSF53822">
    <property type="entry name" value="Periplasmic binding protein-like I"/>
    <property type="match status" value="1"/>
</dbReference>
<evidence type="ECO:0000256" key="3">
    <source>
        <dbReference type="SAM" id="SignalP"/>
    </source>
</evidence>
<feature type="domain" description="Periplasmic binding protein" evidence="4">
    <location>
        <begin position="48"/>
        <end position="306"/>
    </location>
</feature>
<evidence type="ECO:0000259" key="4">
    <source>
        <dbReference type="Pfam" id="PF13407"/>
    </source>
</evidence>
<evidence type="ECO:0000256" key="1">
    <source>
        <dbReference type="ARBA" id="ARBA00004196"/>
    </source>
</evidence>
<feature type="signal peptide" evidence="3">
    <location>
        <begin position="1"/>
        <end position="24"/>
    </location>
</feature>
<dbReference type="InterPro" id="IPR050555">
    <property type="entry name" value="Bact_Solute-Bind_Prot2"/>
</dbReference>
<dbReference type="Gene3D" id="3.40.50.2300">
    <property type="match status" value="2"/>
</dbReference>
<evidence type="ECO:0000313" key="6">
    <source>
        <dbReference type="Proteomes" id="UP000029622"/>
    </source>
</evidence>
<dbReference type="PROSITE" id="PS51257">
    <property type="entry name" value="PROKAR_LIPOPROTEIN"/>
    <property type="match status" value="1"/>
</dbReference>
<dbReference type="RefSeq" id="WP_035163170.1">
    <property type="nucleotide sequence ID" value="NZ_AZTB01000022.1"/>
</dbReference>
<comment type="caution">
    <text evidence="5">The sequence shown here is derived from an EMBL/GenBank/DDBJ whole genome shotgun (WGS) entry which is preliminary data.</text>
</comment>
<evidence type="ECO:0000256" key="2">
    <source>
        <dbReference type="ARBA" id="ARBA00022729"/>
    </source>
</evidence>
<protein>
    <recommendedName>
        <fullName evidence="4">Periplasmic binding protein domain-containing protein</fullName>
    </recommendedName>
</protein>
<dbReference type="STRING" id="1156417.Y919_05725"/>
<dbReference type="GO" id="GO:0030288">
    <property type="term" value="C:outer membrane-bounded periplasmic space"/>
    <property type="evidence" value="ECO:0007669"/>
    <property type="project" value="TreeGrafter"/>
</dbReference>
<dbReference type="CDD" id="cd19991">
    <property type="entry name" value="PBP1_ABC_xylose_binding"/>
    <property type="match status" value="1"/>
</dbReference>
<dbReference type="NCBIfam" id="TIGR02634">
    <property type="entry name" value="xylF"/>
    <property type="match status" value="1"/>
</dbReference>
<dbReference type="Proteomes" id="UP000029622">
    <property type="component" value="Unassembled WGS sequence"/>
</dbReference>
<gene>
    <name evidence="5" type="ORF">Y919_05725</name>
</gene>
<dbReference type="InterPro" id="IPR013456">
    <property type="entry name" value="XylF"/>
</dbReference>
<sequence length="363" mass="39518">MILKKFKRATALVGVLVLTTGIFAGCSGGTTNKPSDANKGGKDDEIVIGFSMDTLKEERWQKDRDTLMARAKELGVKILIQAANGDDNKQIAQAENLISQGVDVLMVAPHNAEVAATIVEAAHEEGIPVLSYDRLIKNSDVDVYVSFDNEKVGELQAEYVTKLVPKGNYVYIGGAPTDNNAHLFRKGAMNVLKPLIEKGDIKLVYDQMSKDWQPSEAQKHMENALTANKNKIDAVICANDGTAGGAISALSEQQLAGKVPVTGQDAELAACQRIVEGMQTMTVYKPIPKLAETALDVAIKLAKKEKVETNGTVNNGKIDVPSVLLEPIVVDKNNMMDTIIKDGYHPYEEVYKNIPEDQRPKQK</sequence>
<dbReference type="GO" id="GO:0048029">
    <property type="term" value="F:monosaccharide binding"/>
    <property type="evidence" value="ECO:0007669"/>
    <property type="project" value="InterPro"/>
</dbReference>
<dbReference type="PANTHER" id="PTHR30036:SF1">
    <property type="entry name" value="D-XYLOSE-BINDING PERIPLASMIC PROTEIN"/>
    <property type="match status" value="1"/>
</dbReference>
<accession>A0A096CVJ6</accession>
<proteinExistence type="predicted"/>
<dbReference type="Pfam" id="PF13407">
    <property type="entry name" value="Peripla_BP_4"/>
    <property type="match status" value="1"/>
</dbReference>
<evidence type="ECO:0000313" key="5">
    <source>
        <dbReference type="EMBL" id="KGG80534.1"/>
    </source>
</evidence>
<organism evidence="5 6">
    <name type="scientific">Caloranaerobacter azorensis H53214</name>
    <dbReference type="NCBI Taxonomy" id="1156417"/>
    <lineage>
        <taxon>Bacteria</taxon>
        <taxon>Bacillati</taxon>
        <taxon>Bacillota</taxon>
        <taxon>Tissierellia</taxon>
        <taxon>Tissierellales</taxon>
        <taxon>Thermohalobacteraceae</taxon>
        <taxon>Caloranaerobacter</taxon>
    </lineage>
</organism>